<sequence length="142" mass="15692">MVLSLSDPLTSLASLEYGDPNQSSILAMNCLMVQLLPDIPNVVSSKDMRYEFVFLIDRSGSMEGDNISYAKTSLLLFLKSLPMSCRFQIIGFGSDFAALFSDLPDEDASRSCKESVETKRLNPLVLHRHAEAADAHLHLPVN</sequence>
<dbReference type="AlphaFoldDB" id="A0A183L1C8"/>
<dbReference type="PANTHER" id="PTHR45737:SF6">
    <property type="entry name" value="VON WILLEBRAND FACTOR A DOMAIN-CONTAINING PROTEIN 5A"/>
    <property type="match status" value="1"/>
</dbReference>
<feature type="domain" description="VWFA" evidence="1">
    <location>
        <begin position="52"/>
        <end position="101"/>
    </location>
</feature>
<name>A0A183L1C8_9TREM</name>
<accession>A0A183L1C8</accession>
<dbReference type="Proteomes" id="UP000279833">
    <property type="component" value="Unassembled WGS sequence"/>
</dbReference>
<dbReference type="SUPFAM" id="SSF53300">
    <property type="entry name" value="vWA-like"/>
    <property type="match status" value="1"/>
</dbReference>
<evidence type="ECO:0000313" key="4">
    <source>
        <dbReference type="WBParaSite" id="SCUD_0002113001-mRNA-1"/>
    </source>
</evidence>
<evidence type="ECO:0000313" key="2">
    <source>
        <dbReference type="EMBL" id="VDP74442.1"/>
    </source>
</evidence>
<dbReference type="PANTHER" id="PTHR45737">
    <property type="entry name" value="VON WILLEBRAND FACTOR A DOMAIN-CONTAINING PROTEIN 5A"/>
    <property type="match status" value="1"/>
</dbReference>
<reference evidence="4" key="1">
    <citation type="submission" date="2016-06" db="UniProtKB">
        <authorList>
            <consortium name="WormBaseParasite"/>
        </authorList>
    </citation>
    <scope>IDENTIFICATION</scope>
</reference>
<dbReference type="STRING" id="6186.A0A183L1C8"/>
<protein>
    <submittedName>
        <fullName evidence="4">VWFA domain-containing protein</fullName>
    </submittedName>
</protein>
<dbReference type="EMBL" id="UZAK01045862">
    <property type="protein sequence ID" value="VDP74442.1"/>
    <property type="molecule type" value="Genomic_DNA"/>
</dbReference>
<keyword evidence="3" id="KW-1185">Reference proteome</keyword>
<dbReference type="InterPro" id="IPR002035">
    <property type="entry name" value="VWF_A"/>
</dbReference>
<organism evidence="4">
    <name type="scientific">Schistosoma curassoni</name>
    <dbReference type="NCBI Taxonomy" id="6186"/>
    <lineage>
        <taxon>Eukaryota</taxon>
        <taxon>Metazoa</taxon>
        <taxon>Spiralia</taxon>
        <taxon>Lophotrochozoa</taxon>
        <taxon>Platyhelminthes</taxon>
        <taxon>Trematoda</taxon>
        <taxon>Digenea</taxon>
        <taxon>Strigeidida</taxon>
        <taxon>Schistosomatoidea</taxon>
        <taxon>Schistosomatidae</taxon>
        <taxon>Schistosoma</taxon>
    </lineage>
</organism>
<proteinExistence type="predicted"/>
<evidence type="ECO:0000313" key="3">
    <source>
        <dbReference type="Proteomes" id="UP000279833"/>
    </source>
</evidence>
<dbReference type="InterPro" id="IPR036465">
    <property type="entry name" value="vWFA_dom_sf"/>
</dbReference>
<dbReference type="WBParaSite" id="SCUD_0002113001-mRNA-1">
    <property type="protein sequence ID" value="SCUD_0002113001-mRNA-1"/>
    <property type="gene ID" value="SCUD_0002113001"/>
</dbReference>
<gene>
    <name evidence="2" type="ORF">SCUD_LOCUS21128</name>
</gene>
<dbReference type="Gene3D" id="3.40.50.410">
    <property type="entry name" value="von Willebrand factor, type A domain"/>
    <property type="match status" value="1"/>
</dbReference>
<dbReference type="Pfam" id="PF13519">
    <property type="entry name" value="VWA_2"/>
    <property type="match status" value="1"/>
</dbReference>
<reference evidence="2 3" key="2">
    <citation type="submission" date="2018-11" db="EMBL/GenBank/DDBJ databases">
        <authorList>
            <consortium name="Pathogen Informatics"/>
        </authorList>
    </citation>
    <scope>NUCLEOTIDE SEQUENCE [LARGE SCALE GENOMIC DNA]</scope>
    <source>
        <strain evidence="2">Dakar</strain>
        <strain evidence="3">Dakar, Senegal</strain>
    </source>
</reference>
<evidence type="ECO:0000259" key="1">
    <source>
        <dbReference type="Pfam" id="PF13519"/>
    </source>
</evidence>